<evidence type="ECO:0000256" key="3">
    <source>
        <dbReference type="ARBA" id="ARBA00022553"/>
    </source>
</evidence>
<dbReference type="InterPro" id="IPR000014">
    <property type="entry name" value="PAS"/>
</dbReference>
<feature type="transmembrane region" description="Helical" evidence="6">
    <location>
        <begin position="52"/>
        <end position="73"/>
    </location>
</feature>
<dbReference type="SMART" id="SM00091">
    <property type="entry name" value="PAS"/>
    <property type="match status" value="2"/>
</dbReference>
<name>A0A3E1NR32_9BACT</name>
<dbReference type="InterPro" id="IPR052162">
    <property type="entry name" value="Sensor_kinase/Photoreceptor"/>
</dbReference>
<dbReference type="EC" id="2.7.13.3" evidence="2"/>
<dbReference type="InterPro" id="IPR013656">
    <property type="entry name" value="PAS_4"/>
</dbReference>
<dbReference type="PROSITE" id="PS50112">
    <property type="entry name" value="PAS"/>
    <property type="match status" value="1"/>
</dbReference>
<dbReference type="NCBIfam" id="TIGR00229">
    <property type="entry name" value="sensory_box"/>
    <property type="match status" value="2"/>
</dbReference>
<evidence type="ECO:0000256" key="2">
    <source>
        <dbReference type="ARBA" id="ARBA00012438"/>
    </source>
</evidence>
<dbReference type="Gene3D" id="1.10.287.130">
    <property type="match status" value="1"/>
</dbReference>
<dbReference type="CDD" id="cd00082">
    <property type="entry name" value="HisKA"/>
    <property type="match status" value="1"/>
</dbReference>
<accession>A0A3E1NR32</accession>
<dbReference type="Pfam" id="PF13426">
    <property type="entry name" value="PAS_9"/>
    <property type="match status" value="1"/>
</dbReference>
<feature type="domain" description="PAS" evidence="7">
    <location>
        <begin position="79"/>
        <end position="150"/>
    </location>
</feature>
<dbReference type="Proteomes" id="UP000261284">
    <property type="component" value="Unassembled WGS sequence"/>
</dbReference>
<keyword evidence="10" id="KW-1185">Reference proteome</keyword>
<dbReference type="PANTHER" id="PTHR43304">
    <property type="entry name" value="PHYTOCHROME-LIKE PROTEIN CPH1"/>
    <property type="match status" value="1"/>
</dbReference>
<evidence type="ECO:0000256" key="4">
    <source>
        <dbReference type="ARBA" id="ARBA00022679"/>
    </source>
</evidence>
<dbReference type="Gene3D" id="3.30.450.20">
    <property type="entry name" value="PAS domain"/>
    <property type="match status" value="2"/>
</dbReference>
<protein>
    <recommendedName>
        <fullName evidence="2">histidine kinase</fullName>
        <ecNumber evidence="2">2.7.13.3</ecNumber>
    </recommendedName>
</protein>
<dbReference type="Pfam" id="PF08448">
    <property type="entry name" value="PAS_4"/>
    <property type="match status" value="1"/>
</dbReference>
<dbReference type="InterPro" id="IPR036097">
    <property type="entry name" value="HisK_dim/P_sf"/>
</dbReference>
<keyword evidence="3" id="KW-0597">Phosphoprotein</keyword>
<feature type="transmembrane region" description="Helical" evidence="6">
    <location>
        <begin position="14"/>
        <end position="32"/>
    </location>
</feature>
<keyword evidence="6" id="KW-1133">Transmembrane helix</keyword>
<proteinExistence type="predicted"/>
<dbReference type="AlphaFoldDB" id="A0A3E1NR32"/>
<dbReference type="InterPro" id="IPR035965">
    <property type="entry name" value="PAS-like_dom_sf"/>
</dbReference>
<evidence type="ECO:0000259" key="7">
    <source>
        <dbReference type="PROSITE" id="PS50112"/>
    </source>
</evidence>
<sequence>MHYCLSIPAVMKNYPLRVALLYFFIGAAWIFVTDWLVDQIASYARSQALQSYKGLFFVCVTAVLLYFIILGNYRRIKRKELEYRCMFKENPYPMLVYDIETLEVLTINNTFLEKYGYRKNEVVGLRITDIGPPEDELAILDFVKKVGEKGFSDSGIWRQVTKDGRSFYAKISSHPTLFGGRKARIMITMDVDEEMRAKKGLQASERKLQTLIDNSNDYIYMVDPRLCIIDANAAFKEKFRRVTGISAVSLPLDLTPMATSTGWERYYKRALAGEHLQFEEQITDQESGELELHEIVMNPIHDENGQVTGIGCFSRDITLQRKREEQIQLQVAKLKNIAWLQSHELRKSLTNIMMLASLIQEEPDKQAAIKELLPLLQQSCNELDQVVRTIVETASAVEKEA</sequence>
<organism evidence="9 10">
    <name type="scientific">Deminuibacter soli</name>
    <dbReference type="NCBI Taxonomy" id="2291815"/>
    <lineage>
        <taxon>Bacteria</taxon>
        <taxon>Pseudomonadati</taxon>
        <taxon>Bacteroidota</taxon>
        <taxon>Chitinophagia</taxon>
        <taxon>Chitinophagales</taxon>
        <taxon>Chitinophagaceae</taxon>
        <taxon>Deminuibacter</taxon>
    </lineage>
</organism>
<evidence type="ECO:0000256" key="1">
    <source>
        <dbReference type="ARBA" id="ARBA00000085"/>
    </source>
</evidence>
<dbReference type="InterPro" id="IPR000700">
    <property type="entry name" value="PAS-assoc_C"/>
</dbReference>
<dbReference type="PROSITE" id="PS50113">
    <property type="entry name" value="PAC"/>
    <property type="match status" value="1"/>
</dbReference>
<dbReference type="InterPro" id="IPR003661">
    <property type="entry name" value="HisK_dim/P_dom"/>
</dbReference>
<feature type="domain" description="PAC" evidence="8">
    <location>
        <begin position="276"/>
        <end position="329"/>
    </location>
</feature>
<comment type="caution">
    <text evidence="9">The sequence shown here is derived from an EMBL/GenBank/DDBJ whole genome shotgun (WGS) entry which is preliminary data.</text>
</comment>
<dbReference type="SUPFAM" id="SSF47384">
    <property type="entry name" value="Homodimeric domain of signal transducing histidine kinase"/>
    <property type="match status" value="1"/>
</dbReference>
<comment type="catalytic activity">
    <reaction evidence="1">
        <text>ATP + protein L-histidine = ADP + protein N-phospho-L-histidine.</text>
        <dbReference type="EC" id="2.7.13.3"/>
    </reaction>
</comment>
<dbReference type="CDD" id="cd00130">
    <property type="entry name" value="PAS"/>
    <property type="match status" value="1"/>
</dbReference>
<evidence type="ECO:0000256" key="5">
    <source>
        <dbReference type="ARBA" id="ARBA00022777"/>
    </source>
</evidence>
<evidence type="ECO:0000259" key="8">
    <source>
        <dbReference type="PROSITE" id="PS50113"/>
    </source>
</evidence>
<evidence type="ECO:0000313" key="9">
    <source>
        <dbReference type="EMBL" id="RFM30385.1"/>
    </source>
</evidence>
<reference evidence="9 10" key="1">
    <citation type="submission" date="2018-08" db="EMBL/GenBank/DDBJ databases">
        <title>Chitinophagaceae sp. K23C18032701, a novel bacterium isolated from forest soil.</title>
        <authorList>
            <person name="Wang C."/>
        </authorList>
    </citation>
    <scope>NUCLEOTIDE SEQUENCE [LARGE SCALE GENOMIC DNA]</scope>
    <source>
        <strain evidence="9 10">K23C18032701</strain>
    </source>
</reference>
<dbReference type="PANTHER" id="PTHR43304:SF1">
    <property type="entry name" value="PAC DOMAIN-CONTAINING PROTEIN"/>
    <property type="match status" value="1"/>
</dbReference>
<keyword evidence="6" id="KW-0812">Transmembrane</keyword>
<gene>
    <name evidence="9" type="ORF">DXN05_05365</name>
</gene>
<evidence type="ECO:0000256" key="6">
    <source>
        <dbReference type="SAM" id="Phobius"/>
    </source>
</evidence>
<evidence type="ECO:0000313" key="10">
    <source>
        <dbReference type="Proteomes" id="UP000261284"/>
    </source>
</evidence>
<keyword evidence="6" id="KW-0472">Membrane</keyword>
<dbReference type="GO" id="GO:0000155">
    <property type="term" value="F:phosphorelay sensor kinase activity"/>
    <property type="evidence" value="ECO:0007669"/>
    <property type="project" value="InterPro"/>
</dbReference>
<dbReference type="SUPFAM" id="SSF55785">
    <property type="entry name" value="PYP-like sensor domain (PAS domain)"/>
    <property type="match status" value="2"/>
</dbReference>
<keyword evidence="5" id="KW-0418">Kinase</keyword>
<dbReference type="EMBL" id="QTJU01000001">
    <property type="protein sequence ID" value="RFM30385.1"/>
    <property type="molecule type" value="Genomic_DNA"/>
</dbReference>
<keyword evidence="4" id="KW-0808">Transferase</keyword>